<comment type="pathway">
    <text evidence="5">Glycan metabolism; N-glycan degradation.</text>
</comment>
<dbReference type="FunFam" id="3.20.20.80:FF:000050">
    <property type="entry name" value="Beta-mannosidase B"/>
    <property type="match status" value="1"/>
</dbReference>
<evidence type="ECO:0000259" key="24">
    <source>
        <dbReference type="Pfam" id="PF17786"/>
    </source>
</evidence>
<evidence type="ECO:0000256" key="5">
    <source>
        <dbReference type="ARBA" id="ARBA00004740"/>
    </source>
</evidence>
<comment type="catalytic activity">
    <reaction evidence="1">
        <text>Hydrolysis of terminal, non-reducing beta-D-mannose residues in beta-D-mannosides.</text>
        <dbReference type="EC" id="3.2.1.25"/>
    </reaction>
</comment>
<comment type="subunit">
    <text evidence="6">Monomer.</text>
</comment>
<dbReference type="GO" id="GO:0005764">
    <property type="term" value="C:lysosome"/>
    <property type="evidence" value="ECO:0007669"/>
    <property type="project" value="UniProtKB-SubCell"/>
</dbReference>
<evidence type="ECO:0000313" key="27">
    <source>
        <dbReference type="Proteomes" id="UP000182589"/>
    </source>
</evidence>
<dbReference type="InterPro" id="IPR017853">
    <property type="entry name" value="GH"/>
</dbReference>
<dbReference type="Pfam" id="PF17786">
    <property type="entry name" value="Mannosidase_ig"/>
    <property type="match status" value="1"/>
</dbReference>
<dbReference type="SUPFAM" id="SSF51445">
    <property type="entry name" value="(Trans)glycosidases"/>
    <property type="match status" value="1"/>
</dbReference>
<accession>A0A1H2TEP4</accession>
<feature type="domain" description="Glycoside hydrolase family 2 immunoglobulin-like beta-sandwich" evidence="21">
    <location>
        <begin position="199"/>
        <end position="301"/>
    </location>
</feature>
<feature type="domain" description="Beta-mannosidase Ig-fold" evidence="23">
    <location>
        <begin position="762"/>
        <end position="822"/>
    </location>
</feature>
<dbReference type="Pfam" id="PF00703">
    <property type="entry name" value="Glyco_hydro_2"/>
    <property type="match status" value="1"/>
</dbReference>
<name>A0A1H2TEP4_9BACL</name>
<dbReference type="InterPro" id="IPR008979">
    <property type="entry name" value="Galactose-bd-like_sf"/>
</dbReference>
<dbReference type="Gene3D" id="2.60.120.260">
    <property type="entry name" value="Galactose-binding domain-like"/>
    <property type="match status" value="1"/>
</dbReference>
<feature type="domain" description="Beta-mannosidase-like galactose-binding" evidence="25">
    <location>
        <begin position="11"/>
        <end position="188"/>
    </location>
</feature>
<dbReference type="RefSeq" id="WP_074692617.1">
    <property type="nucleotide sequence ID" value="NZ_FNOJ01000005.1"/>
</dbReference>
<keyword evidence="12" id="KW-0378">Hydrolase</keyword>
<gene>
    <name evidence="26" type="ORF">SAMN04489725_105200</name>
</gene>
<protein>
    <recommendedName>
        <fullName evidence="9">Beta-mannosidase</fullName>
        <ecNumber evidence="8">3.2.1.25</ecNumber>
    </recommendedName>
    <alternativeName>
        <fullName evidence="19">Beta-mannosidase B</fullName>
    </alternativeName>
    <alternativeName>
        <fullName evidence="17">Lysosomal beta A mannosidase</fullName>
    </alternativeName>
    <alternativeName>
        <fullName evidence="20">Mannanase B</fullName>
    </alternativeName>
</protein>
<proteinExistence type="inferred from homology"/>
<comment type="subcellular location">
    <subcellularLocation>
        <location evidence="3">Lysosome</location>
    </subcellularLocation>
    <subcellularLocation>
        <location evidence="4">Secreted</location>
    </subcellularLocation>
</comment>
<comment type="similarity">
    <text evidence="18">Belongs to the glycosyl hydrolase 2 family. Beta-mannosidase B subfamily.</text>
</comment>
<dbReference type="SUPFAM" id="SSF49785">
    <property type="entry name" value="Galactose-binding domain-like"/>
    <property type="match status" value="1"/>
</dbReference>
<keyword evidence="27" id="KW-1185">Reference proteome</keyword>
<keyword evidence="14" id="KW-0325">Glycoprotein</keyword>
<keyword evidence="13" id="KW-1015">Disulfide bond</keyword>
<reference evidence="27" key="1">
    <citation type="submission" date="2016-10" db="EMBL/GenBank/DDBJ databases">
        <authorList>
            <person name="Varghese N."/>
        </authorList>
    </citation>
    <scope>NUCLEOTIDE SEQUENCE [LARGE SCALE GENOMIC DNA]</scope>
    <source>
        <strain evidence="27">DSM 12489</strain>
    </source>
</reference>
<dbReference type="Gene3D" id="3.20.20.80">
    <property type="entry name" value="Glycosidases"/>
    <property type="match status" value="1"/>
</dbReference>
<evidence type="ECO:0000259" key="22">
    <source>
        <dbReference type="Pfam" id="PF02836"/>
    </source>
</evidence>
<evidence type="ECO:0000256" key="16">
    <source>
        <dbReference type="ARBA" id="ARBA00023295"/>
    </source>
</evidence>
<evidence type="ECO:0000256" key="14">
    <source>
        <dbReference type="ARBA" id="ARBA00023180"/>
    </source>
</evidence>
<comment type="function">
    <text evidence="2">Exoglycosidase that cleaves the single beta-linked mannose residue from the non-reducing end of all N-linked glycoprotein oligosaccharides.</text>
</comment>
<evidence type="ECO:0000256" key="20">
    <source>
        <dbReference type="ARBA" id="ARBA00041614"/>
    </source>
</evidence>
<dbReference type="InterPro" id="IPR013783">
    <property type="entry name" value="Ig-like_fold"/>
</dbReference>
<dbReference type="SUPFAM" id="SSF49303">
    <property type="entry name" value="beta-Galactosidase/glucuronidase domain"/>
    <property type="match status" value="3"/>
</dbReference>
<keyword evidence="16" id="KW-0326">Glycosidase</keyword>
<dbReference type="Pfam" id="PF02836">
    <property type="entry name" value="Glyco_hydro_2_C"/>
    <property type="match status" value="1"/>
</dbReference>
<sequence>MTSTLYLHDNWRFSAANEIDWHNATVPGCIHTDLQANGLIPDPFYGTHEGSIQWIDKQDWLYETAFDVPQEVLNESQIEIVFEGLDTYAEVFLNDTLILSADNMFRTWRAEVKRFLKSRSNRLHIRFRSPIQEDLPKLERLGYGLPATNDQSERGGLGDKKLSVFSRKAPYHYGWDWGPRLVTSGIWRPVKLEAWSQARITDVYIHQSSVTLEHAVLEANIDIDSEVDGLALLQLHVEGRVIERQVTLRRGMQTYTIPVDIPDPRLWWPRGYGEANLYTFRARVLIAETVIASRTLRTGLRDIQLVQTNDDMGTSFYFQVNGVPVFAKGANHIPNDSFITEVDEERYRHEIVTAAESNMNMLRVWGGGVYEDDCFYNLCDEYGIMVWQDFMFACSMYPGDEAFLRNVEQEAKDNVRRLRNHPCIVLWCGNNEIDTAWAQYDEQGGWGWKQQYTSTQRAEIWSAYEAIFHRLLPDVVARLAPGAAYWPSSPMQALTGDINQHAKNDSTRGDIHYWGVWHAVEPFSNYNVYLGRFMSEYGFQSFPELRTVRSYASEADMELESDVMKWHQRSGDGNRLIKEYMDIYLPKPKDFPAFLTMSQVLQAEAIQTAIEAHRRKKPYCMGSLYWQINDCWPVASWSSMDYFGRWKALQYYAKRSFRDIAISFEEDDEHIAVQIISDGRENLAATLHVQLFQFDGQRIREHTTQVHVEANRVMTAFSLNKNDWTTGCSLPEIVLVATLENQGHTLDQKCHYFTPVKELRLDKATITVRPVNPDNGMTFLVETNVFAKSVMLTASVEGVFSDNYFDLVPGLTKTVTFLRREPGDTALQPAQPGLITASSMCDWTAIAQ</sequence>
<evidence type="ECO:0000256" key="4">
    <source>
        <dbReference type="ARBA" id="ARBA00004613"/>
    </source>
</evidence>
<dbReference type="InterPro" id="IPR054593">
    <property type="entry name" value="Beta-mannosidase-like_N2"/>
</dbReference>
<evidence type="ECO:0000256" key="7">
    <source>
        <dbReference type="ARBA" id="ARBA00011738"/>
    </source>
</evidence>
<dbReference type="PANTHER" id="PTHR43730:SF1">
    <property type="entry name" value="BETA-MANNOSIDASE"/>
    <property type="match status" value="1"/>
</dbReference>
<dbReference type="Pfam" id="PF17753">
    <property type="entry name" value="Ig_mannosidase"/>
    <property type="match status" value="1"/>
</dbReference>
<dbReference type="EC" id="3.2.1.25" evidence="8"/>
<keyword evidence="15" id="KW-0458">Lysosome</keyword>
<dbReference type="Proteomes" id="UP000182589">
    <property type="component" value="Unassembled WGS sequence"/>
</dbReference>
<evidence type="ECO:0000259" key="21">
    <source>
        <dbReference type="Pfam" id="PF00703"/>
    </source>
</evidence>
<evidence type="ECO:0000256" key="1">
    <source>
        <dbReference type="ARBA" id="ARBA00000829"/>
    </source>
</evidence>
<evidence type="ECO:0000256" key="6">
    <source>
        <dbReference type="ARBA" id="ARBA00011245"/>
    </source>
</evidence>
<dbReference type="EMBL" id="FNOJ01000005">
    <property type="protein sequence ID" value="SDW42352.1"/>
    <property type="molecule type" value="Genomic_DNA"/>
</dbReference>
<evidence type="ECO:0000256" key="8">
    <source>
        <dbReference type="ARBA" id="ARBA00012754"/>
    </source>
</evidence>
<dbReference type="PANTHER" id="PTHR43730">
    <property type="entry name" value="BETA-MANNOSIDASE"/>
    <property type="match status" value="1"/>
</dbReference>
<evidence type="ECO:0000256" key="2">
    <source>
        <dbReference type="ARBA" id="ARBA00003150"/>
    </source>
</evidence>
<evidence type="ECO:0000256" key="17">
    <source>
        <dbReference type="ARBA" id="ARBA00032581"/>
    </source>
</evidence>
<evidence type="ECO:0000256" key="18">
    <source>
        <dbReference type="ARBA" id="ARBA00038429"/>
    </source>
</evidence>
<evidence type="ECO:0000313" key="26">
    <source>
        <dbReference type="EMBL" id="SDW42352.1"/>
    </source>
</evidence>
<dbReference type="InterPro" id="IPR041625">
    <property type="entry name" value="Beta-mannosidase_Ig"/>
</dbReference>
<dbReference type="InterPro" id="IPR006102">
    <property type="entry name" value="Ig-like_GH2"/>
</dbReference>
<dbReference type="AlphaFoldDB" id="A0A1H2TEP4"/>
<dbReference type="FunFam" id="2.60.120.260:FF:000060">
    <property type="entry name" value="Probable beta-mannosidase"/>
    <property type="match status" value="1"/>
</dbReference>
<feature type="domain" description="Mannosidase Ig/CBM-like" evidence="24">
    <location>
        <begin position="671"/>
        <end position="758"/>
    </location>
</feature>
<evidence type="ECO:0000256" key="11">
    <source>
        <dbReference type="ARBA" id="ARBA00022729"/>
    </source>
</evidence>
<evidence type="ECO:0000256" key="3">
    <source>
        <dbReference type="ARBA" id="ARBA00004371"/>
    </source>
</evidence>
<evidence type="ECO:0000256" key="9">
    <source>
        <dbReference type="ARBA" id="ARBA00015707"/>
    </source>
</evidence>
<dbReference type="GO" id="GO:0006516">
    <property type="term" value="P:glycoprotein catabolic process"/>
    <property type="evidence" value="ECO:0007669"/>
    <property type="project" value="TreeGrafter"/>
</dbReference>
<evidence type="ECO:0000259" key="23">
    <source>
        <dbReference type="Pfam" id="PF17753"/>
    </source>
</evidence>
<dbReference type="InterPro" id="IPR036156">
    <property type="entry name" value="Beta-gal/glucu_dom_sf"/>
</dbReference>
<evidence type="ECO:0000256" key="12">
    <source>
        <dbReference type="ARBA" id="ARBA00022801"/>
    </source>
</evidence>
<dbReference type="GO" id="GO:0005576">
    <property type="term" value="C:extracellular region"/>
    <property type="evidence" value="ECO:0007669"/>
    <property type="project" value="UniProtKB-SubCell"/>
</dbReference>
<dbReference type="STRING" id="89784.SAMN04489725_105200"/>
<dbReference type="GO" id="GO:0004567">
    <property type="term" value="F:beta-mannosidase activity"/>
    <property type="evidence" value="ECO:0007669"/>
    <property type="project" value="UniProtKB-EC"/>
</dbReference>
<feature type="domain" description="Glycoside hydrolase family 2 catalytic" evidence="22">
    <location>
        <begin position="318"/>
        <end position="433"/>
    </location>
</feature>
<evidence type="ECO:0000256" key="19">
    <source>
        <dbReference type="ARBA" id="ARBA00041069"/>
    </source>
</evidence>
<keyword evidence="10" id="KW-0964">Secreted</keyword>
<dbReference type="GO" id="GO:0005975">
    <property type="term" value="P:carbohydrate metabolic process"/>
    <property type="evidence" value="ECO:0007669"/>
    <property type="project" value="InterPro"/>
</dbReference>
<comment type="subunit">
    <text evidence="7">Homodimer.</text>
</comment>
<evidence type="ECO:0000256" key="10">
    <source>
        <dbReference type="ARBA" id="ARBA00022525"/>
    </source>
</evidence>
<organism evidence="26 27">
    <name type="scientific">Alicyclobacillus hesperidum</name>
    <dbReference type="NCBI Taxonomy" id="89784"/>
    <lineage>
        <taxon>Bacteria</taxon>
        <taxon>Bacillati</taxon>
        <taxon>Bacillota</taxon>
        <taxon>Bacilli</taxon>
        <taxon>Bacillales</taxon>
        <taxon>Alicyclobacillaceae</taxon>
        <taxon>Alicyclobacillus</taxon>
    </lineage>
</organism>
<evidence type="ECO:0000256" key="13">
    <source>
        <dbReference type="ARBA" id="ARBA00023157"/>
    </source>
</evidence>
<evidence type="ECO:0000256" key="15">
    <source>
        <dbReference type="ARBA" id="ARBA00023228"/>
    </source>
</evidence>
<dbReference type="InterPro" id="IPR041447">
    <property type="entry name" value="Mannosidase_ig"/>
</dbReference>
<dbReference type="Pfam" id="PF22666">
    <property type="entry name" value="Glyco_hydro_2_N2"/>
    <property type="match status" value="1"/>
</dbReference>
<keyword evidence="11" id="KW-0732">Signal</keyword>
<dbReference type="Gene3D" id="2.60.40.10">
    <property type="entry name" value="Immunoglobulins"/>
    <property type="match status" value="3"/>
</dbReference>
<dbReference type="InterPro" id="IPR050887">
    <property type="entry name" value="Beta-mannosidase_GH2"/>
</dbReference>
<dbReference type="InterPro" id="IPR006103">
    <property type="entry name" value="Glyco_hydro_2_cat"/>
</dbReference>
<evidence type="ECO:0000259" key="25">
    <source>
        <dbReference type="Pfam" id="PF22666"/>
    </source>
</evidence>